<feature type="compositionally biased region" description="Polar residues" evidence="4">
    <location>
        <begin position="623"/>
        <end position="636"/>
    </location>
</feature>
<dbReference type="STRING" id="451379.A0A0N5AK11"/>
<evidence type="ECO:0000313" key="5">
    <source>
        <dbReference type="Proteomes" id="UP000046393"/>
    </source>
</evidence>
<feature type="region of interest" description="Disordered" evidence="4">
    <location>
        <begin position="1"/>
        <end position="24"/>
    </location>
</feature>
<feature type="region of interest" description="Disordered" evidence="4">
    <location>
        <begin position="623"/>
        <end position="643"/>
    </location>
</feature>
<evidence type="ECO:0000256" key="3">
    <source>
        <dbReference type="PROSITE-ProRule" id="PRU00221"/>
    </source>
</evidence>
<proteinExistence type="predicted"/>
<evidence type="ECO:0000256" key="4">
    <source>
        <dbReference type="SAM" id="MobiDB-lite"/>
    </source>
</evidence>
<evidence type="ECO:0000256" key="1">
    <source>
        <dbReference type="ARBA" id="ARBA00022574"/>
    </source>
</evidence>
<protein>
    <submittedName>
        <fullName evidence="6">WD_REPEATS_REGION domain-containing protein</fullName>
    </submittedName>
</protein>
<feature type="repeat" description="WD" evidence="3">
    <location>
        <begin position="323"/>
        <end position="356"/>
    </location>
</feature>
<evidence type="ECO:0000313" key="6">
    <source>
        <dbReference type="WBParaSite" id="SMUV_0000481701-mRNA-1"/>
    </source>
</evidence>
<keyword evidence="1 3" id="KW-0853">WD repeat</keyword>
<dbReference type="Proteomes" id="UP000046393">
    <property type="component" value="Unplaced"/>
</dbReference>
<dbReference type="Gene3D" id="2.130.10.10">
    <property type="entry name" value="YVTN repeat-like/Quinoprotein amine dehydrogenase"/>
    <property type="match status" value="1"/>
</dbReference>
<dbReference type="PROSITE" id="PS50082">
    <property type="entry name" value="WD_REPEATS_2"/>
    <property type="match status" value="1"/>
</dbReference>
<sequence>MMNTVNHSGSGNSAHGSPIANPRDELKTQFITREGVYRQMTLSEYSRPNRISYSQGGAGVGSMPVRVSFLTLPSNACAHDVNDALLVNSDLVQSQNTMNLPCSKSITSFGSVARSESDSVTVKDIICFNIGRELYVYFYRGVNTVVDLNKPIDKRVYKGTFPTCHDFNKETATASSCSLIIGFSAGQIQLIDPFQKEFHVSHLFNEDRFIDKTAVTCLRWVPGQSHNFLASHTSGNLYLYSDDLPCMPSTPLYQVNKEGDGYTVYTCKAKVSRNPIYRYSIGNGPISQFAFSFLNGVKHLATVGHDGYLRVFNFETMKMTGFMKSYFGGLSCLAWSPDSKYIVTGGEDDLVTVYSVLEKRIVCRGLGHKSWVSQVAFDPFTSHVDSHQEHHPSLELGSDDELHPLNFESCNLPQKGAFLRNKKDSISSASIGGGMATLRPSYRKNNSSIIGYYRFGSVGQDTQLCLWDLTDDILRLPSGNSRQRNSTLNSVGIDQFLSFRPCPADVSKVSVNDTKSTVKEKKSHKRGFSLGIKLGGNSRDRWNKSHVTTVSEKEKRECAAAKLLGTAVCPYLDDVTIIEPLVRKKIAHERLTGLAFREDSIVTVCQEGFVVTWARPGKVSSSRCNGNSPVSLSSQKMPGATVV</sequence>
<keyword evidence="2" id="KW-0677">Repeat</keyword>
<dbReference type="PANTHER" id="PTHR14107">
    <property type="entry name" value="WD REPEAT PROTEIN"/>
    <property type="match status" value="1"/>
</dbReference>
<evidence type="ECO:0000256" key="2">
    <source>
        <dbReference type="ARBA" id="ARBA00022737"/>
    </source>
</evidence>
<accession>A0A0N5AK11</accession>
<dbReference type="AlphaFoldDB" id="A0A0N5AK11"/>
<dbReference type="SMART" id="SM00320">
    <property type="entry name" value="WD40"/>
    <property type="match status" value="4"/>
</dbReference>
<dbReference type="InterPro" id="IPR036322">
    <property type="entry name" value="WD40_repeat_dom_sf"/>
</dbReference>
<reference evidence="6" key="1">
    <citation type="submission" date="2017-02" db="UniProtKB">
        <authorList>
            <consortium name="WormBaseParasite"/>
        </authorList>
    </citation>
    <scope>IDENTIFICATION</scope>
</reference>
<feature type="compositionally biased region" description="Low complexity" evidence="4">
    <location>
        <begin position="1"/>
        <end position="17"/>
    </location>
</feature>
<dbReference type="SUPFAM" id="SSF50978">
    <property type="entry name" value="WD40 repeat-like"/>
    <property type="match status" value="1"/>
</dbReference>
<dbReference type="PANTHER" id="PTHR14107:SF16">
    <property type="entry name" value="AT02583P"/>
    <property type="match status" value="1"/>
</dbReference>
<dbReference type="WBParaSite" id="SMUV_0000481701-mRNA-1">
    <property type="protein sequence ID" value="SMUV_0000481701-mRNA-1"/>
    <property type="gene ID" value="SMUV_0000481701"/>
</dbReference>
<name>A0A0N5AK11_9BILA</name>
<dbReference type="InterPro" id="IPR001680">
    <property type="entry name" value="WD40_rpt"/>
</dbReference>
<dbReference type="Pfam" id="PF00400">
    <property type="entry name" value="WD40"/>
    <property type="match status" value="1"/>
</dbReference>
<organism evidence="5 6">
    <name type="scientific">Syphacia muris</name>
    <dbReference type="NCBI Taxonomy" id="451379"/>
    <lineage>
        <taxon>Eukaryota</taxon>
        <taxon>Metazoa</taxon>
        <taxon>Ecdysozoa</taxon>
        <taxon>Nematoda</taxon>
        <taxon>Chromadorea</taxon>
        <taxon>Rhabditida</taxon>
        <taxon>Spirurina</taxon>
        <taxon>Oxyuridomorpha</taxon>
        <taxon>Oxyuroidea</taxon>
        <taxon>Oxyuridae</taxon>
        <taxon>Syphacia</taxon>
    </lineage>
</organism>
<dbReference type="InterPro" id="IPR015943">
    <property type="entry name" value="WD40/YVTN_repeat-like_dom_sf"/>
</dbReference>
<keyword evidence="5" id="KW-1185">Reference proteome</keyword>
<dbReference type="InterPro" id="IPR051362">
    <property type="entry name" value="WD_repeat_creC_regulators"/>
</dbReference>